<evidence type="ECO:0000313" key="5">
    <source>
        <dbReference type="Proteomes" id="UP000247702"/>
    </source>
</evidence>
<evidence type="ECO:0000313" key="4">
    <source>
        <dbReference type="EMBL" id="GES93111.1"/>
    </source>
</evidence>
<dbReference type="EMBL" id="BEXD01001621">
    <property type="protein sequence ID" value="GBB94976.1"/>
    <property type="molecule type" value="Genomic_DNA"/>
</dbReference>
<name>A0A2Z6RS67_9GLOM</name>
<dbReference type="Proteomes" id="UP000247702">
    <property type="component" value="Unassembled WGS sequence"/>
</dbReference>
<proteinExistence type="predicted"/>
<dbReference type="EMBL" id="BLAL01000221">
    <property type="protein sequence ID" value="GES93111.1"/>
    <property type="molecule type" value="Genomic_DNA"/>
</dbReference>
<gene>
    <name evidence="4" type="ORF">RCL2_001986900</name>
    <name evidence="3" type="ORF">RclHR1_24570002</name>
</gene>
<comment type="caution">
    <text evidence="3">The sequence shown here is derived from an EMBL/GenBank/DDBJ whole genome shotgun (WGS) entry which is preliminary data.</text>
</comment>
<feature type="region of interest" description="Disordered" evidence="2">
    <location>
        <begin position="124"/>
        <end position="162"/>
    </location>
</feature>
<evidence type="ECO:0008006" key="6">
    <source>
        <dbReference type="Google" id="ProtNLM"/>
    </source>
</evidence>
<evidence type="ECO:0000256" key="1">
    <source>
        <dbReference type="SAM" id="Coils"/>
    </source>
</evidence>
<protein>
    <recommendedName>
        <fullName evidence="6">BZIP domain-containing protein</fullName>
    </recommendedName>
</protein>
<reference evidence="4" key="2">
    <citation type="submission" date="2019-10" db="EMBL/GenBank/DDBJ databases">
        <title>Conservation and host-specific expression of non-tandemly repeated heterogenous ribosome RNA gene in arbuscular mycorrhizal fungi.</title>
        <authorList>
            <person name="Maeda T."/>
            <person name="Kobayashi Y."/>
            <person name="Nakagawa T."/>
            <person name="Ezawa T."/>
            <person name="Yamaguchi K."/>
            <person name="Bino T."/>
            <person name="Nishimoto Y."/>
            <person name="Shigenobu S."/>
            <person name="Kawaguchi M."/>
        </authorList>
    </citation>
    <scope>NUCLEOTIDE SEQUENCE</scope>
    <source>
        <strain evidence="4">HR1</strain>
    </source>
</reference>
<evidence type="ECO:0000256" key="2">
    <source>
        <dbReference type="SAM" id="MobiDB-lite"/>
    </source>
</evidence>
<evidence type="ECO:0000313" key="3">
    <source>
        <dbReference type="EMBL" id="GBB94976.1"/>
    </source>
</evidence>
<reference evidence="3 5" key="1">
    <citation type="submission" date="2017-11" db="EMBL/GenBank/DDBJ databases">
        <title>The genome of Rhizophagus clarus HR1 reveals common genetic basis of auxotrophy among arbuscular mycorrhizal fungi.</title>
        <authorList>
            <person name="Kobayashi Y."/>
        </authorList>
    </citation>
    <scope>NUCLEOTIDE SEQUENCE [LARGE SCALE GENOMIC DNA]</scope>
    <source>
        <strain evidence="3 5">HR1</strain>
    </source>
</reference>
<dbReference type="AlphaFoldDB" id="A0A2Z6RS67"/>
<dbReference type="Proteomes" id="UP000615446">
    <property type="component" value="Unassembled WGS sequence"/>
</dbReference>
<accession>A0A2Z6RS67</accession>
<keyword evidence="1" id="KW-0175">Coiled coil</keyword>
<dbReference type="OrthoDB" id="2328172at2759"/>
<keyword evidence="5" id="KW-1185">Reference proteome</keyword>
<feature type="compositionally biased region" description="Low complexity" evidence="2">
    <location>
        <begin position="132"/>
        <end position="152"/>
    </location>
</feature>
<feature type="coiled-coil region" evidence="1">
    <location>
        <begin position="61"/>
        <end position="124"/>
    </location>
</feature>
<organism evidence="3 5">
    <name type="scientific">Rhizophagus clarus</name>
    <dbReference type="NCBI Taxonomy" id="94130"/>
    <lineage>
        <taxon>Eukaryota</taxon>
        <taxon>Fungi</taxon>
        <taxon>Fungi incertae sedis</taxon>
        <taxon>Mucoromycota</taxon>
        <taxon>Glomeromycotina</taxon>
        <taxon>Glomeromycetes</taxon>
        <taxon>Glomerales</taxon>
        <taxon>Glomeraceae</taxon>
        <taxon>Rhizophagus</taxon>
    </lineage>
</organism>
<sequence>MKYNLKGSKGHPTNILSYNVKEKQAVPTTLEQIVTCQTTLPAYPTNSPYCTEHRLLNAPLLRKHLENLKRYRAVRRKAREDYVNALETKAHKLELLYTITQEDIKILTEKLVLLEGRLAKVQRNHNDDNNASSVKQSESSSVISNGLSSSNNHGEGNNDAIV</sequence>